<sequence>MRGQDHVVQATQRAFEDIVIRARLDREHVDGGADQVLVLDRVSQGVQLDNRTASGVDQDAALSHRTDFFFADHPLGFGGFRNVQGDDVRHAQQLVQAGNLGGVAQRQFGQRVVEVHLHAQAFSQNRQLRTNRAVADDAELLATDLEGIGRAFDPAATVAGSVLLGDTAQQQDRFGQHQFGDRTGVGVRRIEHRDTALARCVQINLIGADAEAADRDQLFGAVEQLFGQLGAGTDANEMSVGDLFLQFGFRQRLGVVLDAGVAGCLEDVDSGLMNAFEKKELDLALVEGSLAHLLKPVSRRKWQGVAGSALGTIHGGRMLAYEPRETPFQNVNRSQDAHELSES</sequence>
<proteinExistence type="predicted"/>
<dbReference type="Proteomes" id="UP000281372">
    <property type="component" value="Unassembled WGS sequence"/>
</dbReference>
<feature type="region of interest" description="Disordered" evidence="1">
    <location>
        <begin position="324"/>
        <end position="343"/>
    </location>
</feature>
<comment type="caution">
    <text evidence="2">The sequence shown here is derived from an EMBL/GenBank/DDBJ whole genome shotgun (WGS) entry which is preliminary data.</text>
</comment>
<dbReference type="EMBL" id="RBOW01000001">
    <property type="protein sequence ID" value="RMN43407.1"/>
    <property type="molecule type" value="Genomic_DNA"/>
</dbReference>
<evidence type="ECO:0000313" key="2">
    <source>
        <dbReference type="EMBL" id="RMN43407.1"/>
    </source>
</evidence>
<gene>
    <name evidence="2" type="ORF">ALQ64_05765</name>
</gene>
<evidence type="ECO:0000313" key="3">
    <source>
        <dbReference type="Proteomes" id="UP000281372"/>
    </source>
</evidence>
<organism evidence="2 3">
    <name type="scientific">Pseudomonas cannabina</name>
    <dbReference type="NCBI Taxonomy" id="86840"/>
    <lineage>
        <taxon>Bacteria</taxon>
        <taxon>Pseudomonadati</taxon>
        <taxon>Pseudomonadota</taxon>
        <taxon>Gammaproteobacteria</taxon>
        <taxon>Pseudomonadales</taxon>
        <taxon>Pseudomonadaceae</taxon>
        <taxon>Pseudomonas</taxon>
    </lineage>
</organism>
<evidence type="ECO:0000256" key="1">
    <source>
        <dbReference type="SAM" id="MobiDB-lite"/>
    </source>
</evidence>
<reference evidence="2 3" key="1">
    <citation type="submission" date="2018-08" db="EMBL/GenBank/DDBJ databases">
        <title>Recombination of ecologically and evolutionarily significant loci maintains genetic cohesion in the Pseudomonas syringae species complex.</title>
        <authorList>
            <person name="Dillon M."/>
            <person name="Thakur S."/>
            <person name="Almeida R.N.D."/>
            <person name="Weir B.S."/>
            <person name="Guttman D.S."/>
        </authorList>
    </citation>
    <scope>NUCLEOTIDE SEQUENCE [LARGE SCALE GENOMIC DNA]</scope>
    <source>
        <strain evidence="2 3">ICMP 2821</strain>
    </source>
</reference>
<accession>A0A3M3M774</accession>
<dbReference type="AlphaFoldDB" id="A0A3M3M774"/>
<name>A0A3M3M774_PSECA</name>
<protein>
    <submittedName>
        <fullName evidence="2">Uncharacterized protein</fullName>
    </submittedName>
</protein>